<dbReference type="EMBL" id="GL883116">
    <property type="protein sequence ID" value="EGG04800.1"/>
    <property type="molecule type" value="Genomic_DNA"/>
</dbReference>
<organism evidence="3">
    <name type="scientific">Melampsora larici-populina (strain 98AG31 / pathotype 3-4-7)</name>
    <name type="common">Poplar leaf rust fungus</name>
    <dbReference type="NCBI Taxonomy" id="747676"/>
    <lineage>
        <taxon>Eukaryota</taxon>
        <taxon>Fungi</taxon>
        <taxon>Dikarya</taxon>
        <taxon>Basidiomycota</taxon>
        <taxon>Pucciniomycotina</taxon>
        <taxon>Pucciniomycetes</taxon>
        <taxon>Pucciniales</taxon>
        <taxon>Melampsoraceae</taxon>
        <taxon>Melampsora</taxon>
    </lineage>
</organism>
<evidence type="ECO:0000256" key="1">
    <source>
        <dbReference type="SAM" id="MobiDB-lite"/>
    </source>
</evidence>
<evidence type="ECO:0000313" key="2">
    <source>
        <dbReference type="EMBL" id="EGG04800.1"/>
    </source>
</evidence>
<dbReference type="VEuPathDB" id="FungiDB:MELLADRAFT_88554"/>
<name>F4RS63_MELLP</name>
<dbReference type="GeneID" id="18934914"/>
<feature type="compositionally biased region" description="Polar residues" evidence="1">
    <location>
        <begin position="48"/>
        <end position="58"/>
    </location>
</feature>
<feature type="region of interest" description="Disordered" evidence="1">
    <location>
        <begin position="1"/>
        <end position="71"/>
    </location>
</feature>
<sequence length="364" mass="39509">MSSLPNQLFGNLSQETSGSPGGLHTPRTPANTTSLRALGTLRGARAPSGSSRVRNDQSLYPGARTVTTSSANCADGDRRLSEDGSAVLDVVDQRPSRPLVSHETEHRDYAMNNSEAQGNYCHIVLSVGQAKILFDMSNLSDNILKMSDQVGGVLQKVEAALVKINQVSVMVDGMGNTVEGISNRVGELTTLVQSGPTIQPTPNNTGTVEPTNVGPWLCSTELRSPIPHWRLPTKSGSLTPFSIVSSAIHQKPALSQFLPPQVNGVSEVAATRAYNSEIKNVCKHIRERVHLILLTDVYDPKKPLILGAVPNLKAIVHWYVYCRLQLNWAKRATILTSSQFGRIPASLRVADLLTSEERRFGFVK</sequence>
<dbReference type="AlphaFoldDB" id="F4RS63"/>
<dbReference type="RefSeq" id="XP_007411891.1">
    <property type="nucleotide sequence ID" value="XM_007411829.1"/>
</dbReference>
<dbReference type="InParanoid" id="F4RS63"/>
<evidence type="ECO:0000313" key="3">
    <source>
        <dbReference type="Proteomes" id="UP000001072"/>
    </source>
</evidence>
<dbReference type="KEGG" id="mlr:MELLADRAFT_88554"/>
<accession>F4RS63</accession>
<reference evidence="3" key="1">
    <citation type="journal article" date="2011" name="Proc. Natl. Acad. Sci. U.S.A.">
        <title>Obligate biotrophy features unraveled by the genomic analysis of rust fungi.</title>
        <authorList>
            <person name="Duplessis S."/>
            <person name="Cuomo C.A."/>
            <person name="Lin Y.-C."/>
            <person name="Aerts A."/>
            <person name="Tisserant E."/>
            <person name="Veneault-Fourrey C."/>
            <person name="Joly D.L."/>
            <person name="Hacquard S."/>
            <person name="Amselem J."/>
            <person name="Cantarel B.L."/>
            <person name="Chiu R."/>
            <person name="Coutinho P.M."/>
            <person name="Feau N."/>
            <person name="Field M."/>
            <person name="Frey P."/>
            <person name="Gelhaye E."/>
            <person name="Goldberg J."/>
            <person name="Grabherr M.G."/>
            <person name="Kodira C.D."/>
            <person name="Kohler A."/>
            <person name="Kuees U."/>
            <person name="Lindquist E.A."/>
            <person name="Lucas S.M."/>
            <person name="Mago R."/>
            <person name="Mauceli E."/>
            <person name="Morin E."/>
            <person name="Murat C."/>
            <person name="Pangilinan J.L."/>
            <person name="Park R."/>
            <person name="Pearson M."/>
            <person name="Quesneville H."/>
            <person name="Rouhier N."/>
            <person name="Sakthikumar S."/>
            <person name="Salamov A.A."/>
            <person name="Schmutz J."/>
            <person name="Selles B."/>
            <person name="Shapiro H."/>
            <person name="Tanguay P."/>
            <person name="Tuskan G.A."/>
            <person name="Henrissat B."/>
            <person name="Van de Peer Y."/>
            <person name="Rouze P."/>
            <person name="Ellis J.G."/>
            <person name="Dodds P.N."/>
            <person name="Schein J.E."/>
            <person name="Zhong S."/>
            <person name="Hamelin R.C."/>
            <person name="Grigoriev I.V."/>
            <person name="Szabo L.J."/>
            <person name="Martin F."/>
        </authorList>
    </citation>
    <scope>NUCLEOTIDE SEQUENCE [LARGE SCALE GENOMIC DNA]</scope>
    <source>
        <strain evidence="3">98AG31 / pathotype 3-4-7</strain>
    </source>
</reference>
<gene>
    <name evidence="2" type="ORF">MELLADRAFT_88554</name>
</gene>
<feature type="compositionally biased region" description="Polar residues" evidence="1">
    <location>
        <begin position="1"/>
        <end position="18"/>
    </location>
</feature>
<proteinExistence type="predicted"/>
<dbReference type="HOGENOM" id="CLU_760924_0_0_1"/>
<keyword evidence="3" id="KW-1185">Reference proteome</keyword>
<protein>
    <submittedName>
        <fullName evidence="2">Uncharacterized protein</fullName>
    </submittedName>
</protein>
<dbReference type="Proteomes" id="UP000001072">
    <property type="component" value="Unassembled WGS sequence"/>
</dbReference>